<dbReference type="Proteomes" id="UP001157418">
    <property type="component" value="Unassembled WGS sequence"/>
</dbReference>
<dbReference type="EMBL" id="CAKMRJ010005745">
    <property type="protein sequence ID" value="CAH1453940.1"/>
    <property type="molecule type" value="Genomic_DNA"/>
</dbReference>
<protein>
    <recommendedName>
        <fullName evidence="2">C2 domain-containing protein</fullName>
    </recommendedName>
</protein>
<evidence type="ECO:0000313" key="3">
    <source>
        <dbReference type="EMBL" id="CAH1453940.1"/>
    </source>
</evidence>
<evidence type="ECO:0000259" key="2">
    <source>
        <dbReference type="PROSITE" id="PS50004"/>
    </source>
</evidence>
<dbReference type="PANTHER" id="PTHR32246">
    <property type="entry name" value="INGRESSION PROTEIN FIC1"/>
    <property type="match status" value="1"/>
</dbReference>
<dbReference type="CDD" id="cd04051">
    <property type="entry name" value="C2_SRC2_like"/>
    <property type="match status" value="1"/>
</dbReference>
<dbReference type="InterPro" id="IPR000008">
    <property type="entry name" value="C2_dom"/>
</dbReference>
<dbReference type="GO" id="GO:0006952">
    <property type="term" value="P:defense response"/>
    <property type="evidence" value="ECO:0007669"/>
    <property type="project" value="InterPro"/>
</dbReference>
<reference evidence="3 4" key="1">
    <citation type="submission" date="2022-01" db="EMBL/GenBank/DDBJ databases">
        <authorList>
            <person name="Xiong W."/>
            <person name="Schranz E."/>
        </authorList>
    </citation>
    <scope>NUCLEOTIDE SEQUENCE [LARGE SCALE GENOMIC DNA]</scope>
</reference>
<feature type="compositionally biased region" description="Pro residues" evidence="1">
    <location>
        <begin position="193"/>
        <end position="211"/>
    </location>
</feature>
<name>A0AAU9PU98_9ASTR</name>
<feature type="region of interest" description="Disordered" evidence="1">
    <location>
        <begin position="193"/>
        <end position="222"/>
    </location>
</feature>
<dbReference type="InterPro" id="IPR035892">
    <property type="entry name" value="C2_domain_sf"/>
</dbReference>
<dbReference type="PROSITE" id="PS50004">
    <property type="entry name" value="C2"/>
    <property type="match status" value="1"/>
</dbReference>
<evidence type="ECO:0000313" key="4">
    <source>
        <dbReference type="Proteomes" id="UP001157418"/>
    </source>
</evidence>
<dbReference type="Gene3D" id="2.60.40.150">
    <property type="entry name" value="C2 domain"/>
    <property type="match status" value="1"/>
</dbReference>
<gene>
    <name evidence="3" type="ORF">LVIROSA_LOCUS39145</name>
</gene>
<proteinExistence type="predicted"/>
<sequence>MDSRPLDITVISASGLDNFLLVFKMKVYVVVSLINGKSVIEKKTHMSNGRNPRWNHRIKFPVEESAIQTSTLLFVLRQHRMLGDKDIGEVSIPVRELLETNSGYGSTEHEVDYQVQSTRGKCKGTFTFSHEFREKVLPVRADGGSHPVPVPGTAYMVNQQGMPAYPQQPYSTTPPGYVNYPCPAPPQYGGTWYPPPGTTPPGTYPYPPPPQMGYNQHLQQGP</sequence>
<dbReference type="PANTHER" id="PTHR32246:SF124">
    <property type="entry name" value="C2 DOMAIN-CONTAINING PROTEIN"/>
    <property type="match status" value="1"/>
</dbReference>
<feature type="domain" description="C2" evidence="2">
    <location>
        <begin position="1"/>
        <end position="109"/>
    </location>
</feature>
<dbReference type="SMART" id="SM00239">
    <property type="entry name" value="C2"/>
    <property type="match status" value="1"/>
</dbReference>
<dbReference type="InterPro" id="IPR044750">
    <property type="entry name" value="C2_SRC2/BAP"/>
</dbReference>
<organism evidence="3 4">
    <name type="scientific">Lactuca virosa</name>
    <dbReference type="NCBI Taxonomy" id="75947"/>
    <lineage>
        <taxon>Eukaryota</taxon>
        <taxon>Viridiplantae</taxon>
        <taxon>Streptophyta</taxon>
        <taxon>Embryophyta</taxon>
        <taxon>Tracheophyta</taxon>
        <taxon>Spermatophyta</taxon>
        <taxon>Magnoliopsida</taxon>
        <taxon>eudicotyledons</taxon>
        <taxon>Gunneridae</taxon>
        <taxon>Pentapetalae</taxon>
        <taxon>asterids</taxon>
        <taxon>campanulids</taxon>
        <taxon>Asterales</taxon>
        <taxon>Asteraceae</taxon>
        <taxon>Cichorioideae</taxon>
        <taxon>Cichorieae</taxon>
        <taxon>Lactucinae</taxon>
        <taxon>Lactuca</taxon>
    </lineage>
</organism>
<evidence type="ECO:0000256" key="1">
    <source>
        <dbReference type="SAM" id="MobiDB-lite"/>
    </source>
</evidence>
<keyword evidence="4" id="KW-1185">Reference proteome</keyword>
<comment type="caution">
    <text evidence="3">The sequence shown here is derived from an EMBL/GenBank/DDBJ whole genome shotgun (WGS) entry which is preliminary data.</text>
</comment>
<dbReference type="Pfam" id="PF00168">
    <property type="entry name" value="C2"/>
    <property type="match status" value="1"/>
</dbReference>
<dbReference type="SUPFAM" id="SSF49562">
    <property type="entry name" value="C2 domain (Calcium/lipid-binding domain, CaLB)"/>
    <property type="match status" value="1"/>
</dbReference>
<dbReference type="AlphaFoldDB" id="A0AAU9PU98"/>
<feature type="compositionally biased region" description="Polar residues" evidence="1">
    <location>
        <begin position="213"/>
        <end position="222"/>
    </location>
</feature>
<accession>A0AAU9PU98</accession>